<comment type="similarity">
    <text evidence="1">Belongs to the spermidine/spermine synthase family.</text>
</comment>
<feature type="active site" description="Proton acceptor" evidence="4">
    <location>
        <position position="118"/>
    </location>
</feature>
<evidence type="ECO:0000313" key="8">
    <source>
        <dbReference type="EMBL" id="CAL4769970.1"/>
    </source>
</evidence>
<reference evidence="6" key="1">
    <citation type="submission" date="2022-10" db="EMBL/GenBank/DDBJ databases">
        <authorList>
            <person name="Chen Y."/>
            <person name="Dougan E. K."/>
            <person name="Chan C."/>
            <person name="Rhodes N."/>
            <person name="Thang M."/>
        </authorList>
    </citation>
    <scope>NUCLEOTIDE SEQUENCE</scope>
</reference>
<evidence type="ECO:0000313" key="7">
    <source>
        <dbReference type="EMBL" id="CAL1136033.1"/>
    </source>
</evidence>
<proteinExistence type="inferred from homology"/>
<evidence type="ECO:0000256" key="3">
    <source>
        <dbReference type="ARBA" id="ARBA00023115"/>
    </source>
</evidence>
<dbReference type="PANTHER" id="PTHR43317">
    <property type="entry name" value="THERMOSPERMINE SYNTHASE ACAULIS5"/>
    <property type="match status" value="1"/>
</dbReference>
<dbReference type="EMBL" id="CAMXCT030000735">
    <property type="protein sequence ID" value="CAL4769970.1"/>
    <property type="molecule type" value="Genomic_DNA"/>
</dbReference>
<dbReference type="InterPro" id="IPR030374">
    <property type="entry name" value="PABS"/>
</dbReference>
<dbReference type="Gene3D" id="3.40.50.150">
    <property type="entry name" value="Vaccinia Virus protein VP39"/>
    <property type="match status" value="2"/>
</dbReference>
<keyword evidence="3 4" id="KW-0620">Polyamine biosynthesis</keyword>
<dbReference type="AlphaFoldDB" id="A0A9P1C1Y8"/>
<gene>
    <name evidence="6" type="ORF">C1SCF055_LOCUS10332</name>
</gene>
<dbReference type="OrthoDB" id="38125at2759"/>
<dbReference type="GO" id="GO:0006596">
    <property type="term" value="P:polyamine biosynthetic process"/>
    <property type="evidence" value="ECO:0007669"/>
    <property type="project" value="UniProtKB-UniRule"/>
</dbReference>
<name>A0A9P1C1Y8_9DINO</name>
<dbReference type="Pfam" id="PF01564">
    <property type="entry name" value="Spermine_synth"/>
    <property type="match status" value="2"/>
</dbReference>
<evidence type="ECO:0000256" key="1">
    <source>
        <dbReference type="ARBA" id="ARBA00007867"/>
    </source>
</evidence>
<evidence type="ECO:0000259" key="5">
    <source>
        <dbReference type="PROSITE" id="PS51006"/>
    </source>
</evidence>
<accession>A0A9P1C1Y8</accession>
<dbReference type="InterPro" id="IPR029063">
    <property type="entry name" value="SAM-dependent_MTases_sf"/>
</dbReference>
<dbReference type="HAMAP" id="MF_00198">
    <property type="entry name" value="Spermidine_synth"/>
    <property type="match status" value="1"/>
</dbReference>
<dbReference type="EMBL" id="CAMXCT020000735">
    <property type="protein sequence ID" value="CAL1136033.1"/>
    <property type="molecule type" value="Genomic_DNA"/>
</dbReference>
<protein>
    <submittedName>
        <fullName evidence="8">Polyamine aminopropyltransferase (Putrescine aminopropyltransferase) (PAPT) (Spermidine synthase) (SPDS) (SPDSY)</fullName>
    </submittedName>
</protein>
<evidence type="ECO:0000256" key="4">
    <source>
        <dbReference type="PROSITE-ProRule" id="PRU00354"/>
    </source>
</evidence>
<dbReference type="SUPFAM" id="SSF53335">
    <property type="entry name" value="S-adenosyl-L-methionine-dependent methyltransferases"/>
    <property type="match status" value="2"/>
</dbReference>
<dbReference type="GO" id="GO:0010487">
    <property type="term" value="F:thermospermine synthase activity"/>
    <property type="evidence" value="ECO:0007669"/>
    <property type="project" value="UniProtKB-ARBA"/>
</dbReference>
<feature type="domain" description="PABS" evidence="5">
    <location>
        <begin position="1"/>
        <end position="194"/>
    </location>
</feature>
<comment type="caution">
    <text evidence="4">Lacks conserved residue(s) required for the propagation of feature annotation.</text>
</comment>
<dbReference type="CDD" id="cd02440">
    <property type="entry name" value="AdoMet_MTases"/>
    <property type="match status" value="2"/>
</dbReference>
<dbReference type="InterPro" id="IPR001045">
    <property type="entry name" value="Spermi_synthase"/>
</dbReference>
<keyword evidence="2 4" id="KW-0808">Transferase</keyword>
<dbReference type="PANTHER" id="PTHR43317:SF1">
    <property type="entry name" value="THERMOSPERMINE SYNTHASE ACAULIS5"/>
    <property type="match status" value="1"/>
</dbReference>
<dbReference type="Proteomes" id="UP001152797">
    <property type="component" value="Unassembled WGS sequence"/>
</dbReference>
<dbReference type="PROSITE" id="PS51006">
    <property type="entry name" value="PABS_2"/>
    <property type="match status" value="2"/>
</dbReference>
<dbReference type="EMBL" id="CAMXCT010000735">
    <property type="protein sequence ID" value="CAI3982658.1"/>
    <property type="molecule type" value="Genomic_DNA"/>
</dbReference>
<evidence type="ECO:0000313" key="6">
    <source>
        <dbReference type="EMBL" id="CAI3982658.1"/>
    </source>
</evidence>
<comment type="caution">
    <text evidence="6">The sequence shown here is derived from an EMBL/GenBank/DDBJ whole genome shotgun (WGS) entry which is preliminary data.</text>
</comment>
<sequence length="424" mass="47863">MQTGTCMESQNRRNRNTSWRYYHEAMTFPALNLLGDAQKRRVLILGGGDGGIATCTLQFASVEKVVNVDIDAQVSEEAGRWFPKVSSGFKDPRCEVVHSDAFAWVQASRAIFDLVIIDFTDEPIEGAWSEQFFTQVRGLMSEDGIVVQNVGTMATPENLQKLFRQHQRVFGAAFPIHALVPDYLGPYILVLSSMDATLQPLNVNWESWTRQKIPVQYYDGPEQHMALFTAIPADVMELLGLPLEGMPCKIPPLSPLRHTKAVREKVVFKEKSKEGNRVKVTLDTSYSLHQDWDTILSTYSWQRDECLMLPALSILGDVRSVLVLGGGTGALASLALQWPGLERLVVLEVDESVVRALRKYFPTEAKVLSDPRTELIMDDAFSWISTTHEQFDLVILSMFDQPWLPARRTTRVPAVRGFYRQLRV</sequence>
<keyword evidence="9" id="KW-1185">Reference proteome</keyword>
<reference evidence="7" key="2">
    <citation type="submission" date="2024-04" db="EMBL/GenBank/DDBJ databases">
        <authorList>
            <person name="Chen Y."/>
            <person name="Shah S."/>
            <person name="Dougan E. K."/>
            <person name="Thang M."/>
            <person name="Chan C."/>
        </authorList>
    </citation>
    <scope>NUCLEOTIDE SEQUENCE [LARGE SCALE GENOMIC DNA]</scope>
</reference>
<evidence type="ECO:0000313" key="9">
    <source>
        <dbReference type="Proteomes" id="UP001152797"/>
    </source>
</evidence>
<organism evidence="6">
    <name type="scientific">Cladocopium goreaui</name>
    <dbReference type="NCBI Taxonomy" id="2562237"/>
    <lineage>
        <taxon>Eukaryota</taxon>
        <taxon>Sar</taxon>
        <taxon>Alveolata</taxon>
        <taxon>Dinophyceae</taxon>
        <taxon>Suessiales</taxon>
        <taxon>Symbiodiniaceae</taxon>
        <taxon>Cladocopium</taxon>
    </lineage>
</organism>
<evidence type="ECO:0000256" key="2">
    <source>
        <dbReference type="ARBA" id="ARBA00022679"/>
    </source>
</evidence>
<feature type="domain" description="PABS" evidence="5">
    <location>
        <begin position="234"/>
        <end position="424"/>
    </location>
</feature>